<evidence type="ECO:0000256" key="3">
    <source>
        <dbReference type="ARBA" id="ARBA00023002"/>
    </source>
</evidence>
<comment type="caution">
    <text evidence="5">The sequence shown here is derived from an EMBL/GenBank/DDBJ whole genome shotgun (WGS) entry which is preliminary data.</text>
</comment>
<dbReference type="InterPro" id="IPR036291">
    <property type="entry name" value="NAD(P)-bd_dom_sf"/>
</dbReference>
<dbReference type="Gene3D" id="3.40.50.720">
    <property type="entry name" value="NAD(P)-binding Rossmann-like Domain"/>
    <property type="match status" value="1"/>
</dbReference>
<name>A0A918HFA2_9ACTN</name>
<sequence length="248" mass="26337">MRTALITGSGRREGLGFETARQLGAQGIHVILSARRSEQVEPLATELVDQGIEASALKLDLLDPAGVATAVQRVEARFGKLDILVNNAAMLVGPAGVADKDMDELLLEFQTNVVGTWSVTQQFLPLLVASGHGRIVNVSSGAGSFWDPDHGLVNHPGFAMARFGDMPITAYALTKTALNGLTIKMAKDLKRDNILVNSVCPGLTATHPGTEGFARPVADSAKGIAWAATLPDDGPTGLFFRDEKQLPW</sequence>
<comment type="similarity">
    <text evidence="1 4">Belongs to the short-chain dehydrogenases/reductases (SDR) family.</text>
</comment>
<evidence type="ECO:0000256" key="4">
    <source>
        <dbReference type="RuleBase" id="RU000363"/>
    </source>
</evidence>
<keyword evidence="2" id="KW-0521">NADP</keyword>
<dbReference type="SUPFAM" id="SSF51735">
    <property type="entry name" value="NAD(P)-binding Rossmann-fold domains"/>
    <property type="match status" value="1"/>
</dbReference>
<keyword evidence="6" id="KW-1185">Reference proteome</keyword>
<gene>
    <name evidence="5" type="ORF">GCM10014713_58230</name>
</gene>
<reference evidence="5" key="1">
    <citation type="journal article" date="2014" name="Int. J. Syst. Evol. Microbiol.">
        <title>Complete genome sequence of Corynebacterium casei LMG S-19264T (=DSM 44701T), isolated from a smear-ripened cheese.</title>
        <authorList>
            <consortium name="US DOE Joint Genome Institute (JGI-PGF)"/>
            <person name="Walter F."/>
            <person name="Albersmeier A."/>
            <person name="Kalinowski J."/>
            <person name="Ruckert C."/>
        </authorList>
    </citation>
    <scope>NUCLEOTIDE SEQUENCE</scope>
    <source>
        <strain evidence="5">JCM 3172</strain>
    </source>
</reference>
<accession>A0A918HFA2</accession>
<dbReference type="Proteomes" id="UP000619486">
    <property type="component" value="Unassembled WGS sequence"/>
</dbReference>
<organism evidence="5 6">
    <name type="scientific">Streptomyces purpureus</name>
    <dbReference type="NCBI Taxonomy" id="1951"/>
    <lineage>
        <taxon>Bacteria</taxon>
        <taxon>Bacillati</taxon>
        <taxon>Actinomycetota</taxon>
        <taxon>Actinomycetes</taxon>
        <taxon>Kitasatosporales</taxon>
        <taxon>Streptomycetaceae</taxon>
        <taxon>Streptomyces</taxon>
    </lineage>
</organism>
<dbReference type="EMBL" id="BMQQ01000030">
    <property type="protein sequence ID" value="GGT56859.1"/>
    <property type="molecule type" value="Genomic_DNA"/>
</dbReference>
<dbReference type="Pfam" id="PF00106">
    <property type="entry name" value="adh_short"/>
    <property type="match status" value="2"/>
</dbReference>
<evidence type="ECO:0000256" key="2">
    <source>
        <dbReference type="ARBA" id="ARBA00022857"/>
    </source>
</evidence>
<dbReference type="PANTHER" id="PTHR43490">
    <property type="entry name" value="(+)-NEOMENTHOL DEHYDROGENASE"/>
    <property type="match status" value="1"/>
</dbReference>
<dbReference type="RefSeq" id="WP_189204585.1">
    <property type="nucleotide sequence ID" value="NZ_BMQQ01000030.1"/>
</dbReference>
<evidence type="ECO:0000256" key="1">
    <source>
        <dbReference type="ARBA" id="ARBA00006484"/>
    </source>
</evidence>
<evidence type="ECO:0000313" key="5">
    <source>
        <dbReference type="EMBL" id="GGT56859.1"/>
    </source>
</evidence>
<proteinExistence type="inferred from homology"/>
<dbReference type="PRINTS" id="PR00081">
    <property type="entry name" value="GDHRDH"/>
</dbReference>
<evidence type="ECO:0000313" key="6">
    <source>
        <dbReference type="Proteomes" id="UP000619486"/>
    </source>
</evidence>
<keyword evidence="3" id="KW-0560">Oxidoreductase</keyword>
<dbReference type="GO" id="GO:0016491">
    <property type="term" value="F:oxidoreductase activity"/>
    <property type="evidence" value="ECO:0007669"/>
    <property type="project" value="UniProtKB-KW"/>
</dbReference>
<reference evidence="5" key="2">
    <citation type="submission" date="2020-09" db="EMBL/GenBank/DDBJ databases">
        <authorList>
            <person name="Sun Q."/>
            <person name="Ohkuma M."/>
        </authorList>
    </citation>
    <scope>NUCLEOTIDE SEQUENCE</scope>
    <source>
        <strain evidence="5">JCM 3172</strain>
    </source>
</reference>
<dbReference type="PRINTS" id="PR00080">
    <property type="entry name" value="SDRFAMILY"/>
</dbReference>
<dbReference type="AlphaFoldDB" id="A0A918HFA2"/>
<dbReference type="PANTHER" id="PTHR43490:SF99">
    <property type="entry name" value="SHORT-CHAIN DEHYDROGENASE_REDUCTASE"/>
    <property type="match status" value="1"/>
</dbReference>
<protein>
    <submittedName>
        <fullName evidence="5">Short-chain dehydrogenase</fullName>
    </submittedName>
</protein>
<dbReference type="InterPro" id="IPR002347">
    <property type="entry name" value="SDR_fam"/>
</dbReference>